<evidence type="ECO:0000313" key="7">
    <source>
        <dbReference type="WBParaSite" id="ASIM_0001253501-mRNA-1"/>
    </source>
</evidence>
<dbReference type="EMBL" id="UYRR01031127">
    <property type="protein sequence ID" value="VDK46337.1"/>
    <property type="molecule type" value="Genomic_DNA"/>
</dbReference>
<reference evidence="5 6" key="2">
    <citation type="submission" date="2018-11" db="EMBL/GenBank/DDBJ databases">
        <authorList>
            <consortium name="Pathogen Informatics"/>
        </authorList>
    </citation>
    <scope>NUCLEOTIDE SEQUENCE [LARGE SCALE GENOMIC DNA]</scope>
</reference>
<name>A0A0M3JW86_ANISI</name>
<evidence type="ECO:0000259" key="4">
    <source>
        <dbReference type="Pfam" id="PF02931"/>
    </source>
</evidence>
<keyword evidence="3" id="KW-0407">Ion channel</keyword>
<dbReference type="GO" id="GO:0016020">
    <property type="term" value="C:membrane"/>
    <property type="evidence" value="ECO:0007669"/>
    <property type="project" value="UniProtKB-SubCell"/>
</dbReference>
<dbReference type="InterPro" id="IPR006202">
    <property type="entry name" value="Neur_chan_lig-bd"/>
</dbReference>
<dbReference type="WBParaSite" id="ASIM_0001253501-mRNA-1">
    <property type="protein sequence ID" value="ASIM_0001253501-mRNA-1"/>
    <property type="gene ID" value="ASIM_0001253501"/>
</dbReference>
<comment type="subcellular location">
    <subcellularLocation>
        <location evidence="1">Membrane</location>
        <topology evidence="1">Multi-pass membrane protein</topology>
    </subcellularLocation>
</comment>
<proteinExistence type="inferred from homology"/>
<dbReference type="PANTHER" id="PTHR18945">
    <property type="entry name" value="NEUROTRANSMITTER GATED ION CHANNEL"/>
    <property type="match status" value="1"/>
</dbReference>
<keyword evidence="6" id="KW-1185">Reference proteome</keyword>
<dbReference type="InterPro" id="IPR018000">
    <property type="entry name" value="Neurotransmitter_ion_chnl_CS"/>
</dbReference>
<dbReference type="PROSITE" id="PS00236">
    <property type="entry name" value="NEUROTR_ION_CHANNEL"/>
    <property type="match status" value="1"/>
</dbReference>
<dbReference type="GO" id="GO:0004888">
    <property type="term" value="F:transmembrane signaling receptor activity"/>
    <property type="evidence" value="ECO:0007669"/>
    <property type="project" value="InterPro"/>
</dbReference>
<dbReference type="Gene3D" id="2.70.170.10">
    <property type="entry name" value="Neurotransmitter-gated ion-channel ligand-binding domain"/>
    <property type="match status" value="1"/>
</dbReference>
<dbReference type="GO" id="GO:0005230">
    <property type="term" value="F:extracellular ligand-gated monoatomic ion channel activity"/>
    <property type="evidence" value="ECO:0007669"/>
    <property type="project" value="InterPro"/>
</dbReference>
<evidence type="ECO:0000256" key="3">
    <source>
        <dbReference type="RuleBase" id="RU000687"/>
    </source>
</evidence>
<dbReference type="Pfam" id="PF02931">
    <property type="entry name" value="Neur_chan_LBD"/>
    <property type="match status" value="1"/>
</dbReference>
<evidence type="ECO:0000256" key="2">
    <source>
        <dbReference type="ARBA" id="ARBA00023136"/>
    </source>
</evidence>
<reference evidence="7" key="1">
    <citation type="submission" date="2017-02" db="UniProtKB">
        <authorList>
            <consortium name="WormBaseParasite"/>
        </authorList>
    </citation>
    <scope>IDENTIFICATION</scope>
</reference>
<keyword evidence="3" id="KW-0813">Transport</keyword>
<comment type="similarity">
    <text evidence="3">Belongs to the ligand-gated ion channel (TC 1.A.9) family.</text>
</comment>
<protein>
    <submittedName>
        <fullName evidence="7">Neur_chan_LBD domain-containing protein</fullName>
    </submittedName>
</protein>
<dbReference type="InterPro" id="IPR036734">
    <property type="entry name" value="Neur_chan_lig-bd_sf"/>
</dbReference>
<organism evidence="7">
    <name type="scientific">Anisakis simplex</name>
    <name type="common">Herring worm</name>
    <dbReference type="NCBI Taxonomy" id="6269"/>
    <lineage>
        <taxon>Eukaryota</taxon>
        <taxon>Metazoa</taxon>
        <taxon>Ecdysozoa</taxon>
        <taxon>Nematoda</taxon>
        <taxon>Chromadorea</taxon>
        <taxon>Rhabditida</taxon>
        <taxon>Spirurina</taxon>
        <taxon>Ascaridomorpha</taxon>
        <taxon>Ascaridoidea</taxon>
        <taxon>Anisakidae</taxon>
        <taxon>Anisakis</taxon>
        <taxon>Anisakis simplex complex</taxon>
    </lineage>
</organism>
<sequence length="292" mass="33282">NWNDYKLRWDPKEYSKIQDIRIPGTAIAIWKPDVLLYNSADENFDSTYPVNYIIGYNGDVMQVPLGIMKLSCKIDITWFPFDDQMCHQKVVFASMQPSNQSSLIYSCNYNVPLFIAATPAHVERTEFGSEPYCAIFFLYHSTTNILLWSQLNHTLFVDLTYDVLGFTLTPDAGEKITLDYRKSKVTSKPMQQLMEWDGEGVAVRGTPISVNTKDHMSSSLRTTGIGDGSITGQSCCNRHLNGGICFILHKGIQKVYLQLGDIAEHMKAMRKRMEEDERVSVYDLIVTSFYYA</sequence>
<accession>A0A0M3JW86</accession>
<evidence type="ECO:0000256" key="1">
    <source>
        <dbReference type="ARBA" id="ARBA00004141"/>
    </source>
</evidence>
<keyword evidence="3" id="KW-0406">Ion transport</keyword>
<feature type="domain" description="Neurotransmitter-gated ion-channel ligand-binding" evidence="4">
    <location>
        <begin position="1"/>
        <end position="89"/>
    </location>
</feature>
<evidence type="ECO:0000313" key="5">
    <source>
        <dbReference type="EMBL" id="VDK46337.1"/>
    </source>
</evidence>
<gene>
    <name evidence="5" type="ORF">ASIM_LOCUS12001</name>
</gene>
<dbReference type="AlphaFoldDB" id="A0A0M3JW86"/>
<dbReference type="SUPFAM" id="SSF63712">
    <property type="entry name" value="Nicotinic receptor ligand binding domain-like"/>
    <property type="match status" value="1"/>
</dbReference>
<keyword evidence="2" id="KW-0472">Membrane</keyword>
<dbReference type="OrthoDB" id="5975154at2759"/>
<dbReference type="InterPro" id="IPR006201">
    <property type="entry name" value="Neur_channel"/>
</dbReference>
<dbReference type="Proteomes" id="UP000267096">
    <property type="component" value="Unassembled WGS sequence"/>
</dbReference>
<evidence type="ECO:0000313" key="6">
    <source>
        <dbReference type="Proteomes" id="UP000267096"/>
    </source>
</evidence>
<dbReference type="PRINTS" id="PR00252">
    <property type="entry name" value="NRIONCHANNEL"/>
</dbReference>